<gene>
    <name evidence="1" type="ORF">IWW38_005353</name>
</gene>
<reference evidence="1" key="1">
    <citation type="submission" date="2022-07" db="EMBL/GenBank/DDBJ databases">
        <title>Phylogenomic reconstructions and comparative analyses of Kickxellomycotina fungi.</title>
        <authorList>
            <person name="Reynolds N.K."/>
            <person name="Stajich J.E."/>
            <person name="Barry K."/>
            <person name="Grigoriev I.V."/>
            <person name="Crous P."/>
            <person name="Smith M.E."/>
        </authorList>
    </citation>
    <scope>NUCLEOTIDE SEQUENCE</scope>
    <source>
        <strain evidence="1">CBS 190363</strain>
    </source>
</reference>
<protein>
    <submittedName>
        <fullName evidence="1">Uncharacterized protein</fullName>
    </submittedName>
</protein>
<proteinExistence type="predicted"/>
<sequence>MSINLEQKTTYPIRLGASMRKRSDSNSDPSQRIVSDEGTFVEDGFHLVSRQLPRTTTKLSRETLESGENVRARQLDTSATLNDGSGLDSKQQQSVLIEVDGSDQRSTTCTYEGDFEPVASGHGARETSSDGESDEVECVLIYDEEMKAFVIERIASLVTIKSGVPSGVTAASVGTSAGQLALPANKHGSPKERVRTASAKRDTPSLVGDESSEDELAKELEGMLDDNSDMGDVALTTSPSRSRSRRSSVQGTQKWESLDDQLNMELAENLDDALLEDVASDEDEFEEVNDAQFIGSEDGGGNVESLADSRSDDDDDDDDDDLAFEEVDLPAGLGDDRPSSQMALSVERTGLGAGFDDFEEIGTPLTGHSNTTSGIDDSLFSGSASPSLLSPRRQEQRGRNQIRRQKGGS</sequence>
<dbReference type="EMBL" id="JANBVB010002450">
    <property type="protein sequence ID" value="KAJ2885136.1"/>
    <property type="molecule type" value="Genomic_DNA"/>
</dbReference>
<accession>A0ACC1LUZ6</accession>
<dbReference type="Proteomes" id="UP001139981">
    <property type="component" value="Unassembled WGS sequence"/>
</dbReference>
<evidence type="ECO:0000313" key="2">
    <source>
        <dbReference type="Proteomes" id="UP001139981"/>
    </source>
</evidence>
<comment type="caution">
    <text evidence="1">The sequence shown here is derived from an EMBL/GenBank/DDBJ whole genome shotgun (WGS) entry which is preliminary data.</text>
</comment>
<keyword evidence="2" id="KW-1185">Reference proteome</keyword>
<evidence type="ECO:0000313" key="1">
    <source>
        <dbReference type="EMBL" id="KAJ2885136.1"/>
    </source>
</evidence>
<feature type="non-terminal residue" evidence="1">
    <location>
        <position position="409"/>
    </location>
</feature>
<name>A0ACC1LUZ6_9FUNG</name>
<organism evidence="1 2">
    <name type="scientific">Coemansia aciculifera</name>
    <dbReference type="NCBI Taxonomy" id="417176"/>
    <lineage>
        <taxon>Eukaryota</taxon>
        <taxon>Fungi</taxon>
        <taxon>Fungi incertae sedis</taxon>
        <taxon>Zoopagomycota</taxon>
        <taxon>Kickxellomycotina</taxon>
        <taxon>Kickxellomycetes</taxon>
        <taxon>Kickxellales</taxon>
        <taxon>Kickxellaceae</taxon>
        <taxon>Coemansia</taxon>
    </lineage>
</organism>